<reference evidence="1" key="1">
    <citation type="submission" date="2023-04" db="EMBL/GenBank/DDBJ databases">
        <title>Black Yeasts Isolated from many extreme environments.</title>
        <authorList>
            <person name="Coleine C."/>
            <person name="Stajich J.E."/>
            <person name="Selbmann L."/>
        </authorList>
    </citation>
    <scope>NUCLEOTIDE SEQUENCE</scope>
    <source>
        <strain evidence="1">CCFEE 5312</strain>
    </source>
</reference>
<dbReference type="AlphaFoldDB" id="A0AAJ0G982"/>
<sequence>MDGLSIAASITGIITAATQVGLWLSQIRDAPASVAAVASEIQHTKVVFRALQTFINRNKSGARQNSWIIQVDDITVILTQTVLVLSQLRLMFEPWSNDGQQINISTMDRVRWIRQEKAVGRLIDQLQRHKTSLTLLFQLIRIEGEVQALQHAAALQQHIEDMLQTDDALATRLSRLQSPINAVELNDFEVSAEEVAVTPTADAIALATHDNHEQSISRTGPTMQRPYDHVLDRTRVYSRVRHLEVDAITLASTTRSRGWSVLSGYSLAQISIIAVVNLPLDEPELKAFDQLVFSAGLGALKPHGGHTRDLAYTSLSRSFWNTQTSLPKHLTKEFHELKYGSPLSPERGVTSRIVATDRWLDDDDDDDDAEPD</sequence>
<keyword evidence="2" id="KW-1185">Reference proteome</keyword>
<accession>A0AAJ0G982</accession>
<evidence type="ECO:0000313" key="2">
    <source>
        <dbReference type="Proteomes" id="UP001271007"/>
    </source>
</evidence>
<comment type="caution">
    <text evidence="1">The sequence shown here is derived from an EMBL/GenBank/DDBJ whole genome shotgun (WGS) entry which is preliminary data.</text>
</comment>
<dbReference type="EMBL" id="JAWDJX010000017">
    <property type="protein sequence ID" value="KAK3053103.1"/>
    <property type="molecule type" value="Genomic_DNA"/>
</dbReference>
<evidence type="ECO:0000313" key="1">
    <source>
        <dbReference type="EMBL" id="KAK3053103.1"/>
    </source>
</evidence>
<gene>
    <name evidence="1" type="ORF">LTR09_005729</name>
</gene>
<organism evidence="1 2">
    <name type="scientific">Extremus antarcticus</name>
    <dbReference type="NCBI Taxonomy" id="702011"/>
    <lineage>
        <taxon>Eukaryota</taxon>
        <taxon>Fungi</taxon>
        <taxon>Dikarya</taxon>
        <taxon>Ascomycota</taxon>
        <taxon>Pezizomycotina</taxon>
        <taxon>Dothideomycetes</taxon>
        <taxon>Dothideomycetidae</taxon>
        <taxon>Mycosphaerellales</taxon>
        <taxon>Extremaceae</taxon>
        <taxon>Extremus</taxon>
    </lineage>
</organism>
<dbReference type="Proteomes" id="UP001271007">
    <property type="component" value="Unassembled WGS sequence"/>
</dbReference>
<evidence type="ECO:0008006" key="3">
    <source>
        <dbReference type="Google" id="ProtNLM"/>
    </source>
</evidence>
<proteinExistence type="predicted"/>
<protein>
    <recommendedName>
        <fullName evidence="3">Fungal N-terminal domain-containing protein</fullName>
    </recommendedName>
</protein>
<name>A0AAJ0G982_9PEZI</name>